<dbReference type="EMBL" id="JBHSMQ010000003">
    <property type="protein sequence ID" value="MFC5455362.1"/>
    <property type="molecule type" value="Genomic_DNA"/>
</dbReference>
<dbReference type="RefSeq" id="WP_377166367.1">
    <property type="nucleotide sequence ID" value="NZ_JBHSMQ010000003.1"/>
</dbReference>
<gene>
    <name evidence="1" type="ORF">ACFQDI_10880</name>
</gene>
<name>A0ABW0KRX6_9BACT</name>
<evidence type="ECO:0000313" key="1">
    <source>
        <dbReference type="EMBL" id="MFC5455362.1"/>
    </source>
</evidence>
<keyword evidence="2" id="KW-1185">Reference proteome</keyword>
<sequence length="720" mass="78237">MITLECQSPREAWGRHRLLQRAFRASSFCILPAALLLCGCGKKKTSLVPKAETPVVVQPTLLTEAENLGLAGRVVSDVEFCISSVQFKKHAQALQASRWWGQAMAFLEDKAPAADKTDVVTVDEAFLAFGKDSVQSLVLLRQLNDLYNETAYRGMMSGGALAGLGTSFDAKKLMEAALRDPAVLEALILLLERFEMPPVMIGVASPEPALVLRKMSETLRLAEWLGNAPQSRIVTAQGEKITVNEVAMDQVLTADRRRDWVDLLVKAVPGITPETKDRISRGLEVLARKKWVLALGMGSQCAYVAVGRSKDQIRLASSVEESLLARPEMRPLDAHARKGLGLIACWDGKFWDALQSDHPFQPIVRGVLTGLQAEKTFAGVARALEPQVVELAAAERAYYRSEHANGALVAWWQGGLQLEMAGGCSTAGAADLAKASQFSALLDEPDLVFGMSGQGSGTGTGRAYFETWMRTLHATAHELIKAGVGGEKSAELYKLAEHAVLPGIVELYDGTKTIWQKALSGDGAFIVDVGGKMPLLPGLPPGGESVPLPRFASVHQIKNRALIGVSWANMEAALQKLLKNVPSPQPVELPRVVVKRSGDLTSYSYELPFDSRELAPCASLNDQVFMLGTSRVQQSHLAEVLRRPGPGPATGMRAKASISKLREFLKAFANARAQNGGAGDLKAMLKWLEPLETMDLRLWSEEGMSRGRLSWQMHDVLSYD</sequence>
<protein>
    <recommendedName>
        <fullName evidence="3">DUF3352 domain-containing protein</fullName>
    </recommendedName>
</protein>
<dbReference type="Proteomes" id="UP001596052">
    <property type="component" value="Unassembled WGS sequence"/>
</dbReference>
<proteinExistence type="predicted"/>
<evidence type="ECO:0008006" key="3">
    <source>
        <dbReference type="Google" id="ProtNLM"/>
    </source>
</evidence>
<evidence type="ECO:0000313" key="2">
    <source>
        <dbReference type="Proteomes" id="UP001596052"/>
    </source>
</evidence>
<comment type="caution">
    <text evidence="1">The sequence shown here is derived from an EMBL/GenBank/DDBJ whole genome shotgun (WGS) entry which is preliminary data.</text>
</comment>
<reference evidence="2" key="1">
    <citation type="journal article" date="2019" name="Int. J. Syst. Evol. Microbiol.">
        <title>The Global Catalogue of Microorganisms (GCM) 10K type strain sequencing project: providing services to taxonomists for standard genome sequencing and annotation.</title>
        <authorList>
            <consortium name="The Broad Institute Genomics Platform"/>
            <consortium name="The Broad Institute Genome Sequencing Center for Infectious Disease"/>
            <person name="Wu L."/>
            <person name="Ma J."/>
        </authorList>
    </citation>
    <scope>NUCLEOTIDE SEQUENCE [LARGE SCALE GENOMIC DNA]</scope>
    <source>
        <strain evidence="2">CGMCC 4.1469</strain>
    </source>
</reference>
<accession>A0ABW0KRX6</accession>
<organism evidence="1 2">
    <name type="scientific">Prosthecobacter fluviatilis</name>
    <dbReference type="NCBI Taxonomy" id="445931"/>
    <lineage>
        <taxon>Bacteria</taxon>
        <taxon>Pseudomonadati</taxon>
        <taxon>Verrucomicrobiota</taxon>
        <taxon>Verrucomicrobiia</taxon>
        <taxon>Verrucomicrobiales</taxon>
        <taxon>Verrucomicrobiaceae</taxon>
        <taxon>Prosthecobacter</taxon>
    </lineage>
</organism>